<organism evidence="8 9">
    <name type="scientific">Keguizhuia sedimenti</name>
    <dbReference type="NCBI Taxonomy" id="3064264"/>
    <lineage>
        <taxon>Bacteria</taxon>
        <taxon>Pseudomonadati</taxon>
        <taxon>Pseudomonadota</taxon>
        <taxon>Betaproteobacteria</taxon>
        <taxon>Burkholderiales</taxon>
        <taxon>Oxalobacteraceae</taxon>
        <taxon>Keguizhuia</taxon>
    </lineage>
</organism>
<dbReference type="InterPro" id="IPR040026">
    <property type="entry name" value="FliD"/>
</dbReference>
<evidence type="ECO:0000256" key="4">
    <source>
        <dbReference type="ARBA" id="ARBA00023143"/>
    </source>
</evidence>
<keyword evidence="5" id="KW-0964">Secreted</keyword>
<comment type="function">
    <text evidence="5">Required for morphogenesis and for the elongation of the flagellar filament by facilitating polymerization of the flagellin monomers at the tip of growing filament. Forms a capping structure, which prevents flagellin subunits (transported through the central channel of the flagellum) from leaking out without polymerization at the distal end.</text>
</comment>
<dbReference type="Pfam" id="PF02465">
    <property type="entry name" value="FliD_N"/>
    <property type="match status" value="1"/>
</dbReference>
<keyword evidence="8" id="KW-0282">Flagellum</keyword>
<dbReference type="PANTHER" id="PTHR30288:SF0">
    <property type="entry name" value="FLAGELLAR HOOK-ASSOCIATED PROTEIN 2"/>
    <property type="match status" value="1"/>
</dbReference>
<keyword evidence="8" id="KW-0966">Cell projection</keyword>
<accession>A0ABU1BP77</accession>
<evidence type="ECO:0000256" key="5">
    <source>
        <dbReference type="RuleBase" id="RU362066"/>
    </source>
</evidence>
<keyword evidence="9" id="KW-1185">Reference proteome</keyword>
<comment type="similarity">
    <text evidence="1 5">Belongs to the FliD family.</text>
</comment>
<dbReference type="InterPro" id="IPR003481">
    <property type="entry name" value="FliD_N"/>
</dbReference>
<name>A0ABU1BP77_9BURK</name>
<evidence type="ECO:0000256" key="2">
    <source>
        <dbReference type="ARBA" id="ARBA00011255"/>
    </source>
</evidence>
<evidence type="ECO:0000259" key="6">
    <source>
        <dbReference type="Pfam" id="PF02465"/>
    </source>
</evidence>
<feature type="domain" description="Flagellar hook-associated protein 2 N-terminal" evidence="6">
    <location>
        <begin position="10"/>
        <end position="106"/>
    </location>
</feature>
<evidence type="ECO:0000313" key="8">
    <source>
        <dbReference type="EMBL" id="MDQ9170810.1"/>
    </source>
</evidence>
<evidence type="ECO:0000256" key="3">
    <source>
        <dbReference type="ARBA" id="ARBA00023054"/>
    </source>
</evidence>
<gene>
    <name evidence="8" type="primary">fliD</name>
    <name evidence="8" type="ORF">Q8A64_10355</name>
</gene>
<comment type="caution">
    <text evidence="8">The sequence shown here is derived from an EMBL/GenBank/DDBJ whole genome shotgun (WGS) entry which is preliminary data.</text>
</comment>
<feature type="domain" description="Flagellar hook-associated protein 2 C-terminal" evidence="7">
    <location>
        <begin position="582"/>
        <end position="654"/>
    </location>
</feature>
<dbReference type="Pfam" id="PF07195">
    <property type="entry name" value="FliD_C"/>
    <property type="match status" value="2"/>
</dbReference>
<sequence>MALSSPGIGSNLDINGIISQLMTVEQQPLVRLSKQEASYQAKLSAFGSLKGALASFQTTVNALSDISKFQAVKASAADSAVATVSAGTAAVPGSYSLEVSKLAQAQKLASAGQASTSAAIGTGTITFDFGTISGGTFDAASGKYTGASFTSNGSGTKTVTIDTSNHSLTGIRDAINKANIGVTASIVNDGGTSPYRLVLTEASTGKSNSVKISVSGSADLQALLNHDPGAAPASQAFTETVTAQNAEFKIDGIAVSKTGNSISDVIEGITLNLAKTNAGTPTQITVARDTSSVSASVSQFVTAYNQINKTLKDLSAYNADTKQGAILNGDATVRAIQTQVRGLLTNAVEGGAGSYSQLFQIGVSAQKDGTLALDSSKLQKAMDSNFSDVAALFAAVGKSSDSLVSYSSAGAKTKAGAYELNVTRLATQGKVSGGSVAGLVIDTTNDTLDIKIDGISASIKLNQTTYASAAALAAEVQSKINGASALSGAGISVTVTESGGKLAITSNRYGSASNVTVSGGNGKDNLLGLSPVTTEADGVDVAGTINGVAATGSGQSLSGAAGSSAEGLKLQITGGVTGNRGTVNFSRGYADQFNTLIDSLLGTTGPLSSRTDGLNASIKSITQQKQRISNQLVNIEKRYRAQFTALDVALANMTKTSAYLQQQLANLPRIE</sequence>
<protein>
    <recommendedName>
        <fullName evidence="5">Flagellar hook-associated protein 2</fullName>
        <shortName evidence="5">HAP2</shortName>
    </recommendedName>
    <alternativeName>
        <fullName evidence="5">Flagellar cap protein</fullName>
    </alternativeName>
</protein>
<keyword evidence="8" id="KW-0969">Cilium</keyword>
<evidence type="ECO:0000259" key="7">
    <source>
        <dbReference type="Pfam" id="PF07195"/>
    </source>
</evidence>
<evidence type="ECO:0000313" key="9">
    <source>
        <dbReference type="Proteomes" id="UP001225596"/>
    </source>
</evidence>
<proteinExistence type="inferred from homology"/>
<dbReference type="RefSeq" id="WP_338436744.1">
    <property type="nucleotide sequence ID" value="NZ_JAUYVH010000005.1"/>
</dbReference>
<comment type="subunit">
    <text evidence="2 5">Homopentamer.</text>
</comment>
<comment type="subcellular location">
    <subcellularLocation>
        <location evidence="5">Secreted</location>
    </subcellularLocation>
    <subcellularLocation>
        <location evidence="5">Bacterial flagellum</location>
    </subcellularLocation>
</comment>
<dbReference type="EMBL" id="JAUYVH010000005">
    <property type="protein sequence ID" value="MDQ9170810.1"/>
    <property type="molecule type" value="Genomic_DNA"/>
</dbReference>
<keyword evidence="4 5" id="KW-0975">Bacterial flagellum</keyword>
<dbReference type="InterPro" id="IPR010809">
    <property type="entry name" value="FliD_C"/>
</dbReference>
<dbReference type="PANTHER" id="PTHR30288">
    <property type="entry name" value="FLAGELLAR CAP/ASSEMBLY PROTEIN FLID"/>
    <property type="match status" value="1"/>
</dbReference>
<dbReference type="Proteomes" id="UP001225596">
    <property type="component" value="Unassembled WGS sequence"/>
</dbReference>
<feature type="domain" description="Flagellar hook-associated protein 2 C-terminal" evidence="7">
    <location>
        <begin position="243"/>
        <end position="470"/>
    </location>
</feature>
<reference evidence="8 9" key="1">
    <citation type="submission" date="2023-08" db="EMBL/GenBank/DDBJ databases">
        <title>Oxalobacteraceae gen .nov., isolated from river sludge outside the plant.</title>
        <authorList>
            <person name="Zhao S.Y."/>
        </authorList>
    </citation>
    <scope>NUCLEOTIDE SEQUENCE [LARGE SCALE GENOMIC DNA]</scope>
    <source>
        <strain evidence="8 9">R-40</strain>
    </source>
</reference>
<keyword evidence="3" id="KW-0175">Coiled coil</keyword>
<evidence type="ECO:0000256" key="1">
    <source>
        <dbReference type="ARBA" id="ARBA00009764"/>
    </source>
</evidence>